<proteinExistence type="predicted"/>
<evidence type="ECO:0000313" key="3">
    <source>
        <dbReference type="EMBL" id="KAF9332713.1"/>
    </source>
</evidence>
<reference evidence="3" key="1">
    <citation type="journal article" date="2020" name="Fungal Divers.">
        <title>Resolving the Mortierellaceae phylogeny through synthesis of multi-gene phylogenetics and phylogenomics.</title>
        <authorList>
            <person name="Vandepol N."/>
            <person name="Liber J."/>
            <person name="Desiro A."/>
            <person name="Na H."/>
            <person name="Kennedy M."/>
            <person name="Barry K."/>
            <person name="Grigoriev I.V."/>
            <person name="Miller A.N."/>
            <person name="O'Donnell K."/>
            <person name="Stajich J.E."/>
            <person name="Bonito G."/>
        </authorList>
    </citation>
    <scope>NUCLEOTIDE SEQUENCE</scope>
    <source>
        <strain evidence="3">NVP1</strain>
    </source>
</reference>
<feature type="compositionally biased region" description="Basic and acidic residues" evidence="1">
    <location>
        <begin position="232"/>
        <end position="258"/>
    </location>
</feature>
<gene>
    <name evidence="3" type="ORF">BG006_004401</name>
</gene>
<feature type="compositionally biased region" description="Polar residues" evidence="1">
    <location>
        <begin position="94"/>
        <end position="106"/>
    </location>
</feature>
<accession>A0A9P5SQB9</accession>
<dbReference type="EMBL" id="JAAAUY010000243">
    <property type="protein sequence ID" value="KAF9332713.1"/>
    <property type="molecule type" value="Genomic_DNA"/>
</dbReference>
<evidence type="ECO:0000256" key="1">
    <source>
        <dbReference type="SAM" id="MobiDB-lite"/>
    </source>
</evidence>
<feature type="region of interest" description="Disordered" evidence="1">
    <location>
        <begin position="140"/>
        <end position="258"/>
    </location>
</feature>
<feature type="compositionally biased region" description="Basic residues" evidence="1">
    <location>
        <begin position="165"/>
        <end position="174"/>
    </location>
</feature>
<dbReference type="AlphaFoldDB" id="A0A9P5SQB9"/>
<protein>
    <recommendedName>
        <fullName evidence="5">DDRGK domain-containing protein 1</fullName>
    </recommendedName>
</protein>
<keyword evidence="2" id="KW-0472">Membrane</keyword>
<dbReference type="Proteomes" id="UP000696485">
    <property type="component" value="Unassembled WGS sequence"/>
</dbReference>
<keyword evidence="4" id="KW-1185">Reference proteome</keyword>
<evidence type="ECO:0000313" key="4">
    <source>
        <dbReference type="Proteomes" id="UP000696485"/>
    </source>
</evidence>
<evidence type="ECO:0000256" key="2">
    <source>
        <dbReference type="SAM" id="Phobius"/>
    </source>
</evidence>
<feature type="region of interest" description="Disordered" evidence="1">
    <location>
        <begin position="78"/>
        <end position="108"/>
    </location>
</feature>
<name>A0A9P5SQB9_9FUNG</name>
<keyword evidence="2" id="KW-0812">Transmembrane</keyword>
<organism evidence="3 4">
    <name type="scientific">Podila minutissima</name>
    <dbReference type="NCBI Taxonomy" id="64525"/>
    <lineage>
        <taxon>Eukaryota</taxon>
        <taxon>Fungi</taxon>
        <taxon>Fungi incertae sedis</taxon>
        <taxon>Mucoromycota</taxon>
        <taxon>Mortierellomycotina</taxon>
        <taxon>Mortierellomycetes</taxon>
        <taxon>Mortierellales</taxon>
        <taxon>Mortierellaceae</taxon>
        <taxon>Podila</taxon>
    </lineage>
</organism>
<sequence>MAPFHPVVFIPPGILVLAIVGLLAYRYRETARLLALRQAQWMEAFRQSNDESLHGATQADFGQDFGVEDEYLNDEDFEEDGELENGDDRDESTQQEVEPQGSTTSARLRMHHEMVQQMRVRAGFAPEPFPGDILEGAEANDQQNEDRDEENDGGAGPSTGVVSTRIRKIGKKKAEKLQRKEQMRAYHEFMTMQREERRQQEEMFRMQESHQLEERQRQRAAQMEKDRKRKEQLKQREAKENDNRVTKMQTERAKDEKARKELRAYIQKVKSFSVPALAKRLGRTESQLTKDLAAITSESDESALDEASPRIFMASSLASLSPIPSSLPTSPIASSSRPHLLLLRMKASDLYVILDQSALSSLSSVVKSKGRVDKKELCDSSKAIFANPEA</sequence>
<feature type="compositionally biased region" description="Basic and acidic residues" evidence="1">
    <location>
        <begin position="175"/>
        <end position="226"/>
    </location>
</feature>
<keyword evidence="2" id="KW-1133">Transmembrane helix</keyword>
<evidence type="ECO:0008006" key="5">
    <source>
        <dbReference type="Google" id="ProtNLM"/>
    </source>
</evidence>
<comment type="caution">
    <text evidence="3">The sequence shown here is derived from an EMBL/GenBank/DDBJ whole genome shotgun (WGS) entry which is preliminary data.</text>
</comment>
<feature type="transmembrane region" description="Helical" evidence="2">
    <location>
        <begin position="6"/>
        <end position="27"/>
    </location>
</feature>
<feature type="compositionally biased region" description="Acidic residues" evidence="1">
    <location>
        <begin position="78"/>
        <end position="90"/>
    </location>
</feature>